<evidence type="ECO:0000256" key="4">
    <source>
        <dbReference type="ARBA" id="ARBA00022475"/>
    </source>
</evidence>
<feature type="transmembrane region" description="Helical" evidence="8">
    <location>
        <begin position="178"/>
        <end position="200"/>
    </location>
</feature>
<dbReference type="STRING" id="91604.ID47_09320"/>
<dbReference type="GO" id="GO:0005886">
    <property type="term" value="C:plasma membrane"/>
    <property type="evidence" value="ECO:0007669"/>
    <property type="project" value="UniProtKB-SubCell"/>
</dbReference>
<evidence type="ECO:0000313" key="10">
    <source>
        <dbReference type="EMBL" id="AIK96890.1"/>
    </source>
</evidence>
<comment type="similarity">
    <text evidence="2">Belongs to the binding-protein-dependent transport system permease family. CysTW subfamily.</text>
</comment>
<accession>A0A077B1R9</accession>
<evidence type="ECO:0000256" key="3">
    <source>
        <dbReference type="ARBA" id="ARBA00022448"/>
    </source>
</evidence>
<keyword evidence="5 8" id="KW-0812">Transmembrane</keyword>
<evidence type="ECO:0000256" key="1">
    <source>
        <dbReference type="ARBA" id="ARBA00004651"/>
    </source>
</evidence>
<evidence type="ECO:0000256" key="5">
    <source>
        <dbReference type="ARBA" id="ARBA00022692"/>
    </source>
</evidence>
<dbReference type="OrthoDB" id="7915284at2"/>
<feature type="domain" description="ABC transmembrane type-1" evidence="9">
    <location>
        <begin position="92"/>
        <end position="298"/>
    </location>
</feature>
<dbReference type="Proteomes" id="UP000028926">
    <property type="component" value="Chromosome"/>
</dbReference>
<sequence>MDQNTPLKRHYSRRRSALGDRQLVTAVPYLWLILFFLIPFLLVFKISLSESVLAVPPYLPIFEWAKEGFLNIHLNIGNYLRLFLDPFYASGLMTSLVIAFVATLVCLVLGYTIAYSITRVPEQWRFIFLLLVILPFWTSFLVRVYAWMGILSKDGLLNQLLLSLGLIQEPKQFLYNNFSVIVGIVYCYLPFMILPIYSVLEKIDEVYLEAAYDLGCSPWRAFWRVTFPLSLPGVLSGVALVFIPALGEFVIPELLGAPDNLMIGRIIWIEFFNNRDWPIASTVAVVMLLMFIVPIMVLQRRQLRKQG</sequence>
<dbReference type="AlphaFoldDB" id="A0A077B1R9"/>
<protein>
    <submittedName>
        <fullName evidence="10">Spermidine/putrescine ABC transporter permease</fullName>
    </submittedName>
</protein>
<dbReference type="KEGG" id="paca:ID47_09320"/>
<dbReference type="Pfam" id="PF00528">
    <property type="entry name" value="BPD_transp_1"/>
    <property type="match status" value="1"/>
</dbReference>
<dbReference type="InterPro" id="IPR000515">
    <property type="entry name" value="MetI-like"/>
</dbReference>
<feature type="transmembrane region" description="Helical" evidence="8">
    <location>
        <begin position="126"/>
        <end position="148"/>
    </location>
</feature>
<gene>
    <name evidence="10" type="ORF">ID47_09320</name>
</gene>
<name>A0A077B1R9_9PROT</name>
<feature type="transmembrane region" description="Helical" evidence="8">
    <location>
        <begin position="23"/>
        <end position="44"/>
    </location>
</feature>
<dbReference type="PANTHER" id="PTHR42929:SF3">
    <property type="entry name" value="PUTRESCINE TRANSPORT SYSTEM PERMEASE PROTEIN POTH"/>
    <property type="match status" value="1"/>
</dbReference>
<dbReference type="PROSITE" id="PS50928">
    <property type="entry name" value="ABC_TM1"/>
    <property type="match status" value="1"/>
</dbReference>
<evidence type="ECO:0000313" key="11">
    <source>
        <dbReference type="Proteomes" id="UP000028926"/>
    </source>
</evidence>
<feature type="transmembrane region" description="Helical" evidence="8">
    <location>
        <begin position="277"/>
        <end position="298"/>
    </location>
</feature>
<keyword evidence="4" id="KW-1003">Cell membrane</keyword>
<dbReference type="GO" id="GO:0055085">
    <property type="term" value="P:transmembrane transport"/>
    <property type="evidence" value="ECO:0007669"/>
    <property type="project" value="InterPro"/>
</dbReference>
<evidence type="ECO:0000256" key="8">
    <source>
        <dbReference type="RuleBase" id="RU363032"/>
    </source>
</evidence>
<dbReference type="HOGENOM" id="CLU_016047_18_3_5"/>
<evidence type="ECO:0000256" key="2">
    <source>
        <dbReference type="ARBA" id="ARBA00007069"/>
    </source>
</evidence>
<dbReference type="Gene3D" id="1.10.3720.10">
    <property type="entry name" value="MetI-like"/>
    <property type="match status" value="1"/>
</dbReference>
<evidence type="ECO:0000256" key="6">
    <source>
        <dbReference type="ARBA" id="ARBA00022989"/>
    </source>
</evidence>
<organism evidence="10 11">
    <name type="scientific">Candidatus Odyssella acanthamoebae</name>
    <dbReference type="NCBI Taxonomy" id="91604"/>
    <lineage>
        <taxon>Bacteria</taxon>
        <taxon>Pseudomonadati</taxon>
        <taxon>Pseudomonadota</taxon>
        <taxon>Alphaproteobacteria</taxon>
        <taxon>Holosporales</taxon>
        <taxon>Candidatus Paracaedibacteraceae</taxon>
        <taxon>Candidatus Odyssella</taxon>
    </lineage>
</organism>
<dbReference type="eggNOG" id="COG1176">
    <property type="taxonomic scope" value="Bacteria"/>
</dbReference>
<dbReference type="EMBL" id="CP008941">
    <property type="protein sequence ID" value="AIK96890.1"/>
    <property type="molecule type" value="Genomic_DNA"/>
</dbReference>
<reference evidence="10 11" key="1">
    <citation type="submission" date="2014-07" db="EMBL/GenBank/DDBJ databases">
        <title>Comparative genomic insights into amoeba endosymbionts belonging to the families of Holosporaceae and Candidatus Midichloriaceae within Rickettsiales.</title>
        <authorList>
            <person name="Wang Z."/>
            <person name="Wu M."/>
        </authorList>
    </citation>
    <scope>NUCLEOTIDE SEQUENCE [LARGE SCALE GENOMIC DNA]</scope>
    <source>
        <strain evidence="10">PRA3</strain>
    </source>
</reference>
<evidence type="ECO:0000259" key="9">
    <source>
        <dbReference type="PROSITE" id="PS50928"/>
    </source>
</evidence>
<comment type="subcellular location">
    <subcellularLocation>
        <location evidence="1 8">Cell membrane</location>
        <topology evidence="1 8">Multi-pass membrane protein</topology>
    </subcellularLocation>
</comment>
<keyword evidence="7 8" id="KW-0472">Membrane</keyword>
<keyword evidence="11" id="KW-1185">Reference proteome</keyword>
<dbReference type="PANTHER" id="PTHR42929">
    <property type="entry name" value="INNER MEMBRANE ABC TRANSPORTER PERMEASE PROTEIN YDCU-RELATED-RELATED"/>
    <property type="match status" value="1"/>
</dbReference>
<dbReference type="SUPFAM" id="SSF161098">
    <property type="entry name" value="MetI-like"/>
    <property type="match status" value="1"/>
</dbReference>
<keyword evidence="3 8" id="KW-0813">Transport</keyword>
<feature type="transmembrane region" description="Helical" evidence="8">
    <location>
        <begin position="87"/>
        <end position="114"/>
    </location>
</feature>
<dbReference type="InterPro" id="IPR035906">
    <property type="entry name" value="MetI-like_sf"/>
</dbReference>
<evidence type="ECO:0000256" key="7">
    <source>
        <dbReference type="ARBA" id="ARBA00023136"/>
    </source>
</evidence>
<dbReference type="CDD" id="cd06261">
    <property type="entry name" value="TM_PBP2"/>
    <property type="match status" value="1"/>
</dbReference>
<proteinExistence type="inferred from homology"/>
<keyword evidence="6 8" id="KW-1133">Transmembrane helix</keyword>
<feature type="transmembrane region" description="Helical" evidence="8">
    <location>
        <begin position="221"/>
        <end position="246"/>
    </location>
</feature>